<dbReference type="Gene3D" id="2.40.128.110">
    <property type="entry name" value="Lipid/polyisoprenoid-binding, YceI-like"/>
    <property type="match status" value="1"/>
</dbReference>
<dbReference type="EMBL" id="UINC01031866">
    <property type="protein sequence ID" value="SVB18591.1"/>
    <property type="molecule type" value="Genomic_DNA"/>
</dbReference>
<reference evidence="2" key="1">
    <citation type="submission" date="2018-05" db="EMBL/GenBank/DDBJ databases">
        <authorList>
            <person name="Lanie J.A."/>
            <person name="Ng W.-L."/>
            <person name="Kazmierczak K.M."/>
            <person name="Andrzejewski T.M."/>
            <person name="Davidsen T.M."/>
            <person name="Wayne K.J."/>
            <person name="Tettelin H."/>
            <person name="Glass J.I."/>
            <person name="Rusch D."/>
            <person name="Podicherti R."/>
            <person name="Tsui H.-C.T."/>
            <person name="Winkler M.E."/>
        </authorList>
    </citation>
    <scope>NUCLEOTIDE SEQUENCE</scope>
</reference>
<dbReference type="SUPFAM" id="SSF101874">
    <property type="entry name" value="YceI-like"/>
    <property type="match status" value="1"/>
</dbReference>
<evidence type="ECO:0000313" key="2">
    <source>
        <dbReference type="EMBL" id="SVB18591.1"/>
    </source>
</evidence>
<accession>A0A382BYM4</accession>
<dbReference type="PANTHER" id="PTHR34406:SF1">
    <property type="entry name" value="PROTEIN YCEI"/>
    <property type="match status" value="1"/>
</dbReference>
<organism evidence="2">
    <name type="scientific">marine metagenome</name>
    <dbReference type="NCBI Taxonomy" id="408172"/>
    <lineage>
        <taxon>unclassified sequences</taxon>
        <taxon>metagenomes</taxon>
        <taxon>ecological metagenomes</taxon>
    </lineage>
</organism>
<evidence type="ECO:0000259" key="1">
    <source>
        <dbReference type="SMART" id="SM00867"/>
    </source>
</evidence>
<dbReference type="AlphaFoldDB" id="A0A382BYM4"/>
<protein>
    <recommendedName>
        <fullName evidence="1">Lipid/polyisoprenoid-binding YceI-like domain-containing protein</fullName>
    </recommendedName>
</protein>
<sequence length="185" mass="20703">MNSQIKWFVPILFSISVVATSTLASEWELLNDSSSVRFIGVQEGSAFRGRFEDFSATISFDADSPSHGKIIGVVRVESVNSGDQERDSTLLDAEWFYPEKYPESRFESERIEELSDGTFQAHGQLTLRGETGPVTMDFSFETSDLEAHLSGSFEIKRLDFGVGWPATNWVGDEVFVQIELDLEGQ</sequence>
<dbReference type="InterPro" id="IPR007372">
    <property type="entry name" value="Lipid/polyisoprenoid-bd_YceI"/>
</dbReference>
<dbReference type="SMART" id="SM00867">
    <property type="entry name" value="YceI"/>
    <property type="match status" value="1"/>
</dbReference>
<gene>
    <name evidence="2" type="ORF">METZ01_LOCUS171445</name>
</gene>
<name>A0A382BYM4_9ZZZZ</name>
<dbReference type="PANTHER" id="PTHR34406">
    <property type="entry name" value="PROTEIN YCEI"/>
    <property type="match status" value="1"/>
</dbReference>
<feature type="domain" description="Lipid/polyisoprenoid-binding YceI-like" evidence="1">
    <location>
        <begin position="26"/>
        <end position="185"/>
    </location>
</feature>
<dbReference type="InterPro" id="IPR036761">
    <property type="entry name" value="TTHA0802/YceI-like_sf"/>
</dbReference>
<proteinExistence type="predicted"/>
<dbReference type="Pfam" id="PF04264">
    <property type="entry name" value="YceI"/>
    <property type="match status" value="1"/>
</dbReference>